<dbReference type="EMBL" id="SKBN01000092">
    <property type="protein sequence ID" value="TGJ83505.1"/>
    <property type="molecule type" value="Genomic_DNA"/>
</dbReference>
<keyword evidence="3" id="KW-1185">Reference proteome</keyword>
<comment type="caution">
    <text evidence="2">The sequence shown here is derived from an EMBL/GenBank/DDBJ whole genome shotgun (WGS) entry which is preliminary data.</text>
</comment>
<dbReference type="Proteomes" id="UP000297716">
    <property type="component" value="Unassembled WGS sequence"/>
</dbReference>
<feature type="region of interest" description="Disordered" evidence="1">
    <location>
        <begin position="124"/>
        <end position="159"/>
    </location>
</feature>
<evidence type="ECO:0000256" key="1">
    <source>
        <dbReference type="SAM" id="MobiDB-lite"/>
    </source>
</evidence>
<evidence type="ECO:0000313" key="3">
    <source>
        <dbReference type="Proteomes" id="UP000297716"/>
    </source>
</evidence>
<feature type="compositionally biased region" description="Low complexity" evidence="1">
    <location>
        <begin position="140"/>
        <end position="156"/>
    </location>
</feature>
<organism evidence="2 3">
    <name type="scientific">Xylaria hypoxylon</name>
    <dbReference type="NCBI Taxonomy" id="37992"/>
    <lineage>
        <taxon>Eukaryota</taxon>
        <taxon>Fungi</taxon>
        <taxon>Dikarya</taxon>
        <taxon>Ascomycota</taxon>
        <taxon>Pezizomycotina</taxon>
        <taxon>Sordariomycetes</taxon>
        <taxon>Xylariomycetidae</taxon>
        <taxon>Xylariales</taxon>
        <taxon>Xylariaceae</taxon>
        <taxon>Xylaria</taxon>
    </lineage>
</organism>
<sequence>MAPPPPPYDISQRPQSVQALLAMFKDGLKLGKEQGITNAFNPLRHRHFHVWIDNNHRLPKVTKKSILAMALLFHLLGRALNSEMEFFFISHSNTEGDQLTEEESRMAEALDKLWKTQRWSEANGLINENSPPGQGQQMRSSYQQPQAASQQTTNTETTRERFKRILSHVRDLKGQFWQGFDQSKIELEGKISRREIGHYKRLISRLEAVSTTVLLLTGSPLQQTEADAIIEFQRNNSPRDGGRHTNTVRDQDSKLCIQTIAWTEYMDDAGKESLRKIDNAFKGDDDINDLAEVNDTQLLRRGPTAKLLFKILNKDQNPPSY</sequence>
<feature type="compositionally biased region" description="Polar residues" evidence="1">
    <location>
        <begin position="126"/>
        <end position="139"/>
    </location>
</feature>
<accession>A0A4Z0YWF3</accession>
<reference evidence="2 3" key="1">
    <citation type="submission" date="2019-03" db="EMBL/GenBank/DDBJ databases">
        <title>Draft genome sequence of Xylaria hypoxylon DSM 108379, a ubiquitous saprotrophic-parasitic fungi on hardwood.</title>
        <authorList>
            <person name="Buettner E."/>
            <person name="Leonhardt S."/>
            <person name="Gebauer A.M."/>
            <person name="Liers C."/>
            <person name="Hofrichter M."/>
            <person name="Kellner H."/>
        </authorList>
    </citation>
    <scope>NUCLEOTIDE SEQUENCE [LARGE SCALE GENOMIC DNA]</scope>
    <source>
        <strain evidence="2 3">DSM 108379</strain>
    </source>
</reference>
<dbReference type="OrthoDB" id="4818194at2759"/>
<evidence type="ECO:0000313" key="2">
    <source>
        <dbReference type="EMBL" id="TGJ83505.1"/>
    </source>
</evidence>
<gene>
    <name evidence="2" type="ORF">E0Z10_g5265</name>
</gene>
<name>A0A4Z0YWF3_9PEZI</name>
<protein>
    <submittedName>
        <fullName evidence="2">Uncharacterized protein</fullName>
    </submittedName>
</protein>
<dbReference type="AlphaFoldDB" id="A0A4Z0YWF3"/>
<proteinExistence type="predicted"/>
<dbReference type="STRING" id="37992.A0A4Z0YWF3"/>